<protein>
    <submittedName>
        <fullName evidence="2">Uncharacterized protein</fullName>
    </submittedName>
</protein>
<organism evidence="2 3">
    <name type="scientific">Nesidiocoris tenuis</name>
    <dbReference type="NCBI Taxonomy" id="355587"/>
    <lineage>
        <taxon>Eukaryota</taxon>
        <taxon>Metazoa</taxon>
        <taxon>Ecdysozoa</taxon>
        <taxon>Arthropoda</taxon>
        <taxon>Hexapoda</taxon>
        <taxon>Insecta</taxon>
        <taxon>Pterygota</taxon>
        <taxon>Neoptera</taxon>
        <taxon>Paraneoptera</taxon>
        <taxon>Hemiptera</taxon>
        <taxon>Heteroptera</taxon>
        <taxon>Panheteroptera</taxon>
        <taxon>Cimicomorpha</taxon>
        <taxon>Miridae</taxon>
        <taxon>Dicyphina</taxon>
        <taxon>Nesidiocoris</taxon>
    </lineage>
</organism>
<dbReference type="InterPro" id="IPR053894">
    <property type="entry name" value="OAF_N"/>
</dbReference>
<dbReference type="InterPro" id="IPR026315">
    <property type="entry name" value="Oaf"/>
</dbReference>
<evidence type="ECO:0000313" key="2">
    <source>
        <dbReference type="EMBL" id="CAB0009887.1"/>
    </source>
</evidence>
<dbReference type="AlphaFoldDB" id="A0A6H5H1X6"/>
<name>A0A6H5H1X6_9HEMI</name>
<comment type="similarity">
    <text evidence="1">Belongs to the OAF family.</text>
</comment>
<dbReference type="InterPro" id="IPR053897">
    <property type="entry name" value="Oaf_C"/>
</dbReference>
<proteinExistence type="inferred from homology"/>
<dbReference type="Proteomes" id="UP000479000">
    <property type="component" value="Unassembled WGS sequence"/>
</dbReference>
<dbReference type="Pfam" id="PF22873">
    <property type="entry name" value="OAF_C"/>
    <property type="match status" value="1"/>
</dbReference>
<dbReference type="EMBL" id="CADCXU010022433">
    <property type="protein sequence ID" value="CAB0009887.1"/>
    <property type="molecule type" value="Genomic_DNA"/>
</dbReference>
<dbReference type="Pfam" id="PF14941">
    <property type="entry name" value="OAF_N"/>
    <property type="match status" value="1"/>
</dbReference>
<dbReference type="OrthoDB" id="5947176at2759"/>
<accession>A0A6H5H1X6</accession>
<gene>
    <name evidence="2" type="ORF">NTEN_LOCUS14960</name>
</gene>
<dbReference type="PANTHER" id="PTHR13423">
    <property type="entry name" value="OUT AT FIRST"/>
    <property type="match status" value="1"/>
</dbReference>
<reference evidence="2 3" key="1">
    <citation type="submission" date="2020-02" db="EMBL/GenBank/DDBJ databases">
        <authorList>
            <person name="Ferguson B K."/>
        </authorList>
    </citation>
    <scope>NUCLEOTIDE SEQUENCE [LARGE SCALE GENOMIC DNA]</scope>
</reference>
<keyword evidence="3" id="KW-1185">Reference proteome</keyword>
<dbReference type="PANTHER" id="PTHR13423:SF2">
    <property type="entry name" value="OUT AT FIRST PROTEIN HOMOLOG"/>
    <property type="match status" value="1"/>
</dbReference>
<evidence type="ECO:0000256" key="1">
    <source>
        <dbReference type="ARBA" id="ARBA00005786"/>
    </source>
</evidence>
<sequence length="260" mass="29512">MFTNDSTPLLQLVLFLVVSVNTQLLINVKNQGGDVLQETITANVTDDTVTLEFQRSDGTLITQLIDFRAEVQILKALVLGEEERGQSQYQVMCFVCHVNKDEFISSDAMSKLRQKNPGTLRTPEIEKEKELYDMNMLVEVSRSAAISRHIASLCAEASDATYTRTVDVESWVTLPGGPDRRRLLDVVREAPNPASTCREAKGMWSPCTCRLETCIGWYPCGLKYCRAKDGASYRCGIRTCRKCHRYSYYVRQKQLCLWDE</sequence>
<evidence type="ECO:0000313" key="3">
    <source>
        <dbReference type="Proteomes" id="UP000479000"/>
    </source>
</evidence>